<evidence type="ECO:0000313" key="2">
    <source>
        <dbReference type="EMBL" id="CCH67176.1"/>
    </source>
</evidence>
<dbReference type="OrthoDB" id="425848at2"/>
<dbReference type="Proteomes" id="UP000053051">
    <property type="component" value="Unassembled WGS sequence"/>
</dbReference>
<dbReference type="RefSeq" id="WP_008233408.1">
    <property type="nucleotide sequence ID" value="NZ_CAIY01000038.1"/>
</dbReference>
<evidence type="ECO:0000313" key="3">
    <source>
        <dbReference type="Proteomes" id="UP000053051"/>
    </source>
</evidence>
<keyword evidence="3" id="KW-1185">Reference proteome</keyword>
<sequence>MDPLEKILPTDVNMAISDPHFARQVQKLHNLTIRGRWLLISCLWLIIAPLSLWGLKEEILLWRQYFTWVAIRYALYYHPFSTLGLVICVSMTVVVLVLQSRNFIFGLPQSELKRLEQKVSQIRQQGQSHPLWKWINN</sequence>
<dbReference type="STRING" id="1165094.RINTHH_10210"/>
<proteinExistence type="predicted"/>
<evidence type="ECO:0000256" key="1">
    <source>
        <dbReference type="SAM" id="Phobius"/>
    </source>
</evidence>
<name>M1X594_9NOST</name>
<comment type="caution">
    <text evidence="2">The sequence shown here is derived from an EMBL/GenBank/DDBJ whole genome shotgun (WGS) entry which is preliminary data.</text>
</comment>
<reference evidence="3" key="2">
    <citation type="submission" date="2016-01" db="EMBL/GenBank/DDBJ databases">
        <title>Diatom-associated endosymboitic cyanobacterium lacks core nitrogen metabolism enzymes.</title>
        <authorList>
            <person name="Hilton J.A."/>
            <person name="Foster R.A."/>
            <person name="Tripp H.J."/>
            <person name="Carter B.J."/>
            <person name="Zehr J.P."/>
            <person name="Villareal T.A."/>
        </authorList>
    </citation>
    <scope>NUCLEOTIDE SEQUENCE [LARGE SCALE GENOMIC DNA]</scope>
    <source>
        <strain evidence="3">HH01</strain>
    </source>
</reference>
<keyword evidence="1" id="KW-0472">Membrane</keyword>
<gene>
    <name evidence="2" type="ORF">RINTHH_10210</name>
</gene>
<feature type="transmembrane region" description="Helical" evidence="1">
    <location>
        <begin position="75"/>
        <end position="98"/>
    </location>
</feature>
<keyword evidence="1" id="KW-0812">Transmembrane</keyword>
<dbReference type="EMBL" id="CAIY01000038">
    <property type="protein sequence ID" value="CCH67176.1"/>
    <property type="molecule type" value="Genomic_DNA"/>
</dbReference>
<protein>
    <submittedName>
        <fullName evidence="2">Uncharacterized protein</fullName>
    </submittedName>
</protein>
<accession>M1X594</accession>
<reference evidence="2 3" key="1">
    <citation type="submission" date="2012-05" db="EMBL/GenBank/DDBJ databases">
        <authorList>
            <person name="Hilton J."/>
        </authorList>
    </citation>
    <scope>NUCLEOTIDE SEQUENCE [LARGE SCALE GENOMIC DNA]</scope>
    <source>
        <strain evidence="2 3">HH01</strain>
    </source>
</reference>
<dbReference type="AlphaFoldDB" id="M1X594"/>
<organism evidence="2 3">
    <name type="scientific">Richelia intracellularis HH01</name>
    <dbReference type="NCBI Taxonomy" id="1165094"/>
    <lineage>
        <taxon>Bacteria</taxon>
        <taxon>Bacillati</taxon>
        <taxon>Cyanobacteriota</taxon>
        <taxon>Cyanophyceae</taxon>
        <taxon>Nostocales</taxon>
        <taxon>Nostocaceae</taxon>
        <taxon>Richelia</taxon>
    </lineage>
</organism>
<feature type="transmembrane region" description="Helical" evidence="1">
    <location>
        <begin position="37"/>
        <end position="55"/>
    </location>
</feature>
<keyword evidence="1" id="KW-1133">Transmembrane helix</keyword>